<dbReference type="Proteomes" id="UP000050509">
    <property type="component" value="Unassembled WGS sequence"/>
</dbReference>
<dbReference type="EMBL" id="LJCR01002538">
    <property type="protein sequence ID" value="KPV48586.1"/>
    <property type="molecule type" value="Genomic_DNA"/>
</dbReference>
<protein>
    <submittedName>
        <fullName evidence="1">Uncharacterized protein</fullName>
    </submittedName>
</protein>
<accession>A0A0P9CRF3</accession>
<evidence type="ECO:0000313" key="1">
    <source>
        <dbReference type="EMBL" id="KPV48586.1"/>
    </source>
</evidence>
<proteinExistence type="predicted"/>
<feature type="non-terminal residue" evidence="1">
    <location>
        <position position="66"/>
    </location>
</feature>
<evidence type="ECO:0000313" key="2">
    <source>
        <dbReference type="Proteomes" id="UP000050509"/>
    </source>
</evidence>
<keyword evidence="2" id="KW-1185">Reference proteome</keyword>
<name>A0A0P9CRF3_9CHLR</name>
<sequence length="66" mass="6888">MSPTTATFGVAAYSFPCSCGFLRRDGQPSVAEPLGARGLIGLAQQYNLRGVEMPLASTLPDTEPAT</sequence>
<organism evidence="1 2">
    <name type="scientific">Kouleothrix aurantiaca</name>
    <dbReference type="NCBI Taxonomy" id="186479"/>
    <lineage>
        <taxon>Bacteria</taxon>
        <taxon>Bacillati</taxon>
        <taxon>Chloroflexota</taxon>
        <taxon>Chloroflexia</taxon>
        <taxon>Chloroflexales</taxon>
        <taxon>Roseiflexineae</taxon>
        <taxon>Roseiflexaceae</taxon>
        <taxon>Kouleothrix</taxon>
    </lineage>
</organism>
<gene>
    <name evidence="1" type="ORF">SE17_37270</name>
</gene>
<reference evidence="1 2" key="1">
    <citation type="submission" date="2015-09" db="EMBL/GenBank/DDBJ databases">
        <title>Draft genome sequence of Kouleothrix aurantiaca JCM 19913.</title>
        <authorList>
            <person name="Hemp J."/>
        </authorList>
    </citation>
    <scope>NUCLEOTIDE SEQUENCE [LARGE SCALE GENOMIC DNA]</scope>
    <source>
        <strain evidence="1 2">COM-B</strain>
    </source>
</reference>
<dbReference type="AlphaFoldDB" id="A0A0P9CRF3"/>
<comment type="caution">
    <text evidence="1">The sequence shown here is derived from an EMBL/GenBank/DDBJ whole genome shotgun (WGS) entry which is preliminary data.</text>
</comment>